<evidence type="ECO:0000256" key="3">
    <source>
        <dbReference type="ARBA" id="ARBA00005784"/>
    </source>
</evidence>
<accession>A0A9N7RJ37</accession>
<feature type="chain" id="PRO_5040547132" description="Pectin acetylesterase" evidence="6">
    <location>
        <begin position="27"/>
        <end position="211"/>
    </location>
</feature>
<sequence length="211" mass="23193">MADEFSRQLSICLFIVVLINAPRVRSEFATLTYLDSAVSKGAVCLNGGPPGYYLLEGSGSGVNNWMIYLEGGAWCPKPSECLERSKGWLGDVYSRPQRAYFEGMLDNNKTYNPDFYNWNKVNVVYCDGSSFLGDVEEVDPQTNVTYRGSRVFDAVVDDLLAKGLNNAENVILSGSSAGALATILHCDTFSDRLPNVKRVKCLADSGFFLHA</sequence>
<evidence type="ECO:0000313" key="7">
    <source>
        <dbReference type="EMBL" id="CAA0831889.1"/>
    </source>
</evidence>
<proteinExistence type="inferred from homology"/>
<comment type="caution">
    <text evidence="7">The sequence shown here is derived from an EMBL/GenBank/DDBJ whole genome shotgun (WGS) entry which is preliminary data.</text>
</comment>
<comment type="function">
    <text evidence="1 6">Hydrolyzes acetyl esters in homogalacturonan regions of pectin. In type I primary cell wall, galacturonic acid residues of pectin can be acetylated at the O-2 and O-3 positions. Decreasing the degree of acetylation of pectin gels in vitro alters their physical properties.</text>
</comment>
<keyword evidence="5 6" id="KW-0961">Cell wall biogenesis/degradation</keyword>
<name>A0A9N7RJ37_STRHE</name>
<comment type="similarity">
    <text evidence="3 6">Belongs to the pectinacetylesterase family.</text>
</comment>
<evidence type="ECO:0000256" key="1">
    <source>
        <dbReference type="ARBA" id="ARBA00003534"/>
    </source>
</evidence>
<dbReference type="AlphaFoldDB" id="A0A9N7RJ37"/>
<evidence type="ECO:0000256" key="6">
    <source>
        <dbReference type="RuleBase" id="RU363114"/>
    </source>
</evidence>
<organism evidence="7 8">
    <name type="scientific">Striga hermonthica</name>
    <name type="common">Purple witchweed</name>
    <name type="synonym">Buchnera hermonthica</name>
    <dbReference type="NCBI Taxonomy" id="68872"/>
    <lineage>
        <taxon>Eukaryota</taxon>
        <taxon>Viridiplantae</taxon>
        <taxon>Streptophyta</taxon>
        <taxon>Embryophyta</taxon>
        <taxon>Tracheophyta</taxon>
        <taxon>Spermatophyta</taxon>
        <taxon>Magnoliopsida</taxon>
        <taxon>eudicotyledons</taxon>
        <taxon>Gunneridae</taxon>
        <taxon>Pentapetalae</taxon>
        <taxon>asterids</taxon>
        <taxon>lamiids</taxon>
        <taxon>Lamiales</taxon>
        <taxon>Orobanchaceae</taxon>
        <taxon>Buchnereae</taxon>
        <taxon>Striga</taxon>
    </lineage>
</organism>
<dbReference type="EC" id="3.1.1.-" evidence="6"/>
<evidence type="ECO:0000256" key="5">
    <source>
        <dbReference type="ARBA" id="ARBA00023316"/>
    </source>
</evidence>
<dbReference type="Pfam" id="PF03283">
    <property type="entry name" value="PAE"/>
    <property type="match status" value="1"/>
</dbReference>
<evidence type="ECO:0000256" key="2">
    <source>
        <dbReference type="ARBA" id="ARBA00004191"/>
    </source>
</evidence>
<evidence type="ECO:0000256" key="4">
    <source>
        <dbReference type="ARBA" id="ARBA00022512"/>
    </source>
</evidence>
<keyword evidence="6" id="KW-0732">Signal</keyword>
<dbReference type="Proteomes" id="UP001153555">
    <property type="component" value="Unassembled WGS sequence"/>
</dbReference>
<gene>
    <name evidence="7" type="ORF">SHERM_27201</name>
</gene>
<comment type="subcellular location">
    <subcellularLocation>
        <location evidence="2 6">Secreted</location>
        <location evidence="2 6">Cell wall</location>
    </subcellularLocation>
</comment>
<dbReference type="GO" id="GO:0071555">
    <property type="term" value="P:cell wall organization"/>
    <property type="evidence" value="ECO:0007669"/>
    <property type="project" value="UniProtKB-KW"/>
</dbReference>
<protein>
    <recommendedName>
        <fullName evidence="6">Pectin acetylesterase</fullName>
        <ecNumber evidence="6">3.1.1.-</ecNumber>
    </recommendedName>
</protein>
<dbReference type="GO" id="GO:0009505">
    <property type="term" value="C:plant-type cell wall"/>
    <property type="evidence" value="ECO:0007669"/>
    <property type="project" value="TreeGrafter"/>
</dbReference>
<keyword evidence="6" id="KW-0378">Hydrolase</keyword>
<keyword evidence="4 6" id="KW-0134">Cell wall</keyword>
<dbReference type="PANTHER" id="PTHR21562">
    <property type="entry name" value="NOTUM-RELATED"/>
    <property type="match status" value="1"/>
</dbReference>
<keyword evidence="8" id="KW-1185">Reference proteome</keyword>
<dbReference type="GO" id="GO:0052793">
    <property type="term" value="F:pectin acetylesterase activity"/>
    <property type="evidence" value="ECO:0007669"/>
    <property type="project" value="TreeGrafter"/>
</dbReference>
<reference evidence="7" key="1">
    <citation type="submission" date="2019-12" db="EMBL/GenBank/DDBJ databases">
        <authorList>
            <person name="Scholes J."/>
        </authorList>
    </citation>
    <scope>NUCLEOTIDE SEQUENCE</scope>
</reference>
<dbReference type="OrthoDB" id="2015280at2759"/>
<feature type="signal peptide" evidence="6">
    <location>
        <begin position="1"/>
        <end position="26"/>
    </location>
</feature>
<dbReference type="EMBL" id="CACSLK010027833">
    <property type="protein sequence ID" value="CAA0831889.1"/>
    <property type="molecule type" value="Genomic_DNA"/>
</dbReference>
<dbReference type="PANTHER" id="PTHR21562:SF65">
    <property type="entry name" value="PECTIN ACETYLESTERASE"/>
    <property type="match status" value="1"/>
</dbReference>
<evidence type="ECO:0000313" key="8">
    <source>
        <dbReference type="Proteomes" id="UP001153555"/>
    </source>
</evidence>
<keyword evidence="6" id="KW-0964">Secreted</keyword>
<dbReference type="InterPro" id="IPR004963">
    <property type="entry name" value="PAE/NOTUM"/>
</dbReference>